<feature type="transmembrane region" description="Helical" evidence="10">
    <location>
        <begin position="119"/>
        <end position="138"/>
    </location>
</feature>
<dbReference type="PANTHER" id="PTHR14467:SF0">
    <property type="entry name" value="PROTEIN ARV1"/>
    <property type="match status" value="1"/>
</dbReference>
<evidence type="ECO:0000256" key="9">
    <source>
        <dbReference type="ARBA" id="ARBA00023136"/>
    </source>
</evidence>
<keyword evidence="3 10" id="KW-0813">Transport</keyword>
<dbReference type="OMA" id="MLDMNVK"/>
<name>A0A7N1A458_KALFE</name>
<evidence type="ECO:0000313" key="12">
    <source>
        <dbReference type="Proteomes" id="UP000594263"/>
    </source>
</evidence>
<accession>A0A7N1A458</accession>
<dbReference type="GO" id="GO:0032541">
    <property type="term" value="C:cortical endoplasmic reticulum"/>
    <property type="evidence" value="ECO:0007669"/>
    <property type="project" value="TreeGrafter"/>
</dbReference>
<reference evidence="11" key="1">
    <citation type="submission" date="2021-01" db="UniProtKB">
        <authorList>
            <consortium name="EnsemblPlants"/>
        </authorList>
    </citation>
    <scope>IDENTIFICATION</scope>
</reference>
<dbReference type="GO" id="GO:0097036">
    <property type="term" value="P:regulation of plasma membrane sterol distribution"/>
    <property type="evidence" value="ECO:0007669"/>
    <property type="project" value="UniProtKB-UniRule"/>
</dbReference>
<feature type="transmembrane region" description="Helical" evidence="10">
    <location>
        <begin position="180"/>
        <end position="200"/>
    </location>
</feature>
<keyword evidence="12" id="KW-1185">Reference proteome</keyword>
<dbReference type="GO" id="GO:0006665">
    <property type="term" value="P:sphingolipid metabolic process"/>
    <property type="evidence" value="ECO:0007669"/>
    <property type="project" value="UniProtKB-UniRule"/>
</dbReference>
<comment type="similarity">
    <text evidence="2 10">Belongs to the ARV1 family.</text>
</comment>
<evidence type="ECO:0000256" key="7">
    <source>
        <dbReference type="ARBA" id="ARBA00023055"/>
    </source>
</evidence>
<proteinExistence type="inferred from homology"/>
<dbReference type="EnsemblPlants" id="Kaladp0079s0053.1.v1.1">
    <property type="protein sequence ID" value="Kaladp0079s0053.1.v1.1"/>
    <property type="gene ID" value="Kaladp0079s0053.v1.1"/>
</dbReference>
<dbReference type="InterPro" id="IPR007290">
    <property type="entry name" value="Arv1"/>
</dbReference>
<evidence type="ECO:0000256" key="6">
    <source>
        <dbReference type="ARBA" id="ARBA00022989"/>
    </source>
</evidence>
<comment type="function">
    <text evidence="10">Regulates also the sphingolipid metabolism.</text>
</comment>
<keyword evidence="8 10" id="KW-0443">Lipid metabolism</keyword>
<dbReference type="AlphaFoldDB" id="A0A7N1A458"/>
<evidence type="ECO:0000256" key="8">
    <source>
        <dbReference type="ARBA" id="ARBA00023098"/>
    </source>
</evidence>
<comment type="subcellular location">
    <subcellularLocation>
        <location evidence="1 10">Endoplasmic reticulum membrane</location>
        <topology evidence="1 10">Multi-pass membrane protein</topology>
    </subcellularLocation>
</comment>
<evidence type="ECO:0000256" key="10">
    <source>
        <dbReference type="RuleBase" id="RU368065"/>
    </source>
</evidence>
<dbReference type="Proteomes" id="UP000594263">
    <property type="component" value="Unplaced"/>
</dbReference>
<keyword evidence="7 10" id="KW-0445">Lipid transport</keyword>
<dbReference type="Gramene" id="Kaladp0079s0053.1.v1.1">
    <property type="protein sequence ID" value="Kaladp0079s0053.1.v1.1"/>
    <property type="gene ID" value="Kaladp0079s0053.v1.1"/>
</dbReference>
<dbReference type="GO" id="GO:0032366">
    <property type="term" value="P:intracellular sterol transport"/>
    <property type="evidence" value="ECO:0007669"/>
    <property type="project" value="UniProtKB-UniRule"/>
</dbReference>
<keyword evidence="10" id="KW-0746">Sphingolipid metabolism</keyword>
<dbReference type="GO" id="GO:0005789">
    <property type="term" value="C:endoplasmic reticulum membrane"/>
    <property type="evidence" value="ECO:0007669"/>
    <property type="project" value="UniProtKB-SubCell"/>
</dbReference>
<keyword evidence="9 10" id="KW-0472">Membrane</keyword>
<keyword evidence="6 10" id="KW-1133">Transmembrane helix</keyword>
<dbReference type="Pfam" id="PF04161">
    <property type="entry name" value="Arv1"/>
    <property type="match status" value="1"/>
</dbReference>
<evidence type="ECO:0000256" key="2">
    <source>
        <dbReference type="ARBA" id="ARBA00009187"/>
    </source>
</evidence>
<dbReference type="PANTHER" id="PTHR14467">
    <property type="entry name" value="ARV1"/>
    <property type="match status" value="1"/>
</dbReference>
<evidence type="ECO:0000256" key="3">
    <source>
        <dbReference type="ARBA" id="ARBA00022448"/>
    </source>
</evidence>
<keyword evidence="5 10" id="KW-0256">Endoplasmic reticulum</keyword>
<feature type="transmembrane region" description="Helical" evidence="10">
    <location>
        <begin position="154"/>
        <end position="174"/>
    </location>
</feature>
<evidence type="ECO:0000256" key="5">
    <source>
        <dbReference type="ARBA" id="ARBA00022824"/>
    </source>
</evidence>
<comment type="function">
    <text evidence="10">Mediator of sterol homeostasis involved in sterol uptake, trafficking and distribution into membranes.</text>
</comment>
<keyword evidence="4 10" id="KW-0812">Transmembrane</keyword>
<evidence type="ECO:0000256" key="1">
    <source>
        <dbReference type="ARBA" id="ARBA00004477"/>
    </source>
</evidence>
<dbReference type="GO" id="GO:0016125">
    <property type="term" value="P:sterol metabolic process"/>
    <property type="evidence" value="ECO:0007669"/>
    <property type="project" value="UniProtKB-UniRule"/>
</dbReference>
<feature type="transmembrane region" description="Helical" evidence="10">
    <location>
        <begin position="207"/>
        <end position="227"/>
    </location>
</feature>
<dbReference type="GO" id="GO:0005794">
    <property type="term" value="C:Golgi apparatus"/>
    <property type="evidence" value="ECO:0007669"/>
    <property type="project" value="TreeGrafter"/>
</dbReference>
<evidence type="ECO:0000256" key="4">
    <source>
        <dbReference type="ARBA" id="ARBA00022692"/>
    </source>
</evidence>
<protein>
    <recommendedName>
        <fullName evidence="10">Protein ARV</fullName>
    </recommendedName>
</protein>
<organism evidence="11 12">
    <name type="scientific">Kalanchoe fedtschenkoi</name>
    <name type="common">Lavender scallops</name>
    <name type="synonym">South American air plant</name>
    <dbReference type="NCBI Taxonomy" id="63787"/>
    <lineage>
        <taxon>Eukaryota</taxon>
        <taxon>Viridiplantae</taxon>
        <taxon>Streptophyta</taxon>
        <taxon>Embryophyta</taxon>
        <taxon>Tracheophyta</taxon>
        <taxon>Spermatophyta</taxon>
        <taxon>Magnoliopsida</taxon>
        <taxon>eudicotyledons</taxon>
        <taxon>Gunneridae</taxon>
        <taxon>Pentapetalae</taxon>
        <taxon>Saxifragales</taxon>
        <taxon>Crassulaceae</taxon>
        <taxon>Kalanchoe</taxon>
    </lineage>
</organism>
<sequence>MELRCVQCEFPVERLFVQYSPGNIRLMKCPRCKQVADEYIECEIMIVLIDLILHKTKAYRHLLHNVLSQGSMNLEGLMWKLILGFLLLDTYRMLVLVRSVEEWSSSISFYSLVWKLGKVLMDVFLGNLFFLVTLVCAIQMKHTNSNCVLRYRDLLLAILVSSHFKIFLVCMMVWEFPISAMFLIDVFILSSNTVALTVMTQEARNKCAVVCFGAHAVKFLATSHLYIHLLNSSR</sequence>
<evidence type="ECO:0000313" key="11">
    <source>
        <dbReference type="EnsemblPlants" id="Kaladp0079s0053.1.v1.1"/>
    </source>
</evidence>